<dbReference type="GO" id="GO:0003988">
    <property type="term" value="F:acetyl-CoA C-acyltransferase activity"/>
    <property type="evidence" value="ECO:0007669"/>
    <property type="project" value="UniProtKB-EC"/>
</dbReference>
<dbReference type="Gene3D" id="3.40.47.10">
    <property type="match status" value="1"/>
</dbReference>
<dbReference type="GO" id="GO:0042619">
    <property type="term" value="P:poly-hydroxybutyrate biosynthetic process"/>
    <property type="evidence" value="ECO:0007669"/>
    <property type="project" value="UniProtKB-KW"/>
</dbReference>
<keyword evidence="9" id="KW-0576">Peroxisome</keyword>
<proteinExistence type="inferred from homology"/>
<dbReference type="PROSITE" id="PS00737">
    <property type="entry name" value="THIOLASE_2"/>
    <property type="match status" value="1"/>
</dbReference>
<evidence type="ECO:0000256" key="12">
    <source>
        <dbReference type="ARBA" id="ARBA00037924"/>
    </source>
</evidence>
<dbReference type="InterPro" id="IPR020613">
    <property type="entry name" value="Thiolase_CS"/>
</dbReference>
<dbReference type="FunFam" id="3.40.47.10:FF:000010">
    <property type="entry name" value="Acetyl-CoA acetyltransferase (Thiolase)"/>
    <property type="match status" value="1"/>
</dbReference>
<dbReference type="InterPro" id="IPR020615">
    <property type="entry name" value="Thiolase_acyl_enz_int_AS"/>
</dbReference>
<dbReference type="InterPro" id="IPR020616">
    <property type="entry name" value="Thiolase_N"/>
</dbReference>
<evidence type="ECO:0000256" key="7">
    <source>
        <dbReference type="ARBA" id="ARBA00022946"/>
    </source>
</evidence>
<dbReference type="AlphaFoldDB" id="A0A0M6YQ49"/>
<dbReference type="PROSITE" id="PS00099">
    <property type="entry name" value="THIOLASE_3"/>
    <property type="match status" value="1"/>
</dbReference>
<comment type="subcellular location">
    <subcellularLocation>
        <location evidence="1">Peroxisome</location>
    </subcellularLocation>
</comment>
<evidence type="ECO:0000256" key="4">
    <source>
        <dbReference type="ARBA" id="ARBA00022679"/>
    </source>
</evidence>
<dbReference type="CDD" id="cd00751">
    <property type="entry name" value="thiolase"/>
    <property type="match status" value="1"/>
</dbReference>
<feature type="domain" description="Thiolase C-terminal" evidence="16">
    <location>
        <begin position="269"/>
        <end position="389"/>
    </location>
</feature>
<dbReference type="SUPFAM" id="SSF53901">
    <property type="entry name" value="Thiolase-like"/>
    <property type="match status" value="2"/>
</dbReference>
<dbReference type="NCBIfam" id="TIGR01930">
    <property type="entry name" value="AcCoA-C-Actrans"/>
    <property type="match status" value="1"/>
</dbReference>
<dbReference type="OrthoDB" id="9764638at2"/>
<dbReference type="InterPro" id="IPR016039">
    <property type="entry name" value="Thiolase-like"/>
</dbReference>
<accession>A0A0M6YQ49</accession>
<dbReference type="Pfam" id="PF02803">
    <property type="entry name" value="Thiolase_C"/>
    <property type="match status" value="1"/>
</dbReference>
<dbReference type="EC" id="2.3.1.16" evidence="11"/>
<keyword evidence="7" id="KW-0809">Transit peptide</keyword>
<sequence>MREPVIVSLARTAIGKAGRGAFNRTHGAVMGGHVAAAAVERAGIDPALIEDSIWGCGYPEYVTGGNIARQIVLRAGLPDSIAGATVNRFCASGLQAVAMGGHMISAEGAKAVLVGGVESISMVQPPARPSPEAWLQEHRPDLYLPMIETADIVAKRYDVTRAAQDELALESQRRTAAAQEAGRFDAEIVPITVTKDVKDRETGDVSQQHVTLERDECNRPSTDFAGLESLQPVRGPDQFITAGNASQLSDGAAALVMMEAEEAARQNLTPLGAFRGFAVAGCAPDEMGIGPVFAVPRLLERHGLKVADIDLWELNEAFASQALYCRDTLGIDPGICNVDGGSISVGHPFGMTGARMTGHLMIEGKRRGARFGVVTMCIGGGQGAAGLFEIYR</sequence>
<keyword evidence="8" id="KW-0443">Lipid metabolism</keyword>
<dbReference type="STRING" id="420998.JDO7802_03416"/>
<keyword evidence="10 14" id="KW-0012">Acyltransferase</keyword>
<evidence type="ECO:0000256" key="3">
    <source>
        <dbReference type="ARBA" id="ARBA00010982"/>
    </source>
</evidence>
<evidence type="ECO:0000256" key="9">
    <source>
        <dbReference type="ARBA" id="ARBA00023140"/>
    </source>
</evidence>
<feature type="active site" description="Proton acceptor" evidence="13">
    <location>
        <position position="377"/>
    </location>
</feature>
<keyword evidence="5" id="KW-0583">PHB biosynthesis</keyword>
<dbReference type="PANTHER" id="PTHR43853">
    <property type="entry name" value="3-KETOACYL-COA THIOLASE, PEROXISOMAL"/>
    <property type="match status" value="1"/>
</dbReference>
<evidence type="ECO:0000313" key="18">
    <source>
        <dbReference type="Proteomes" id="UP000049222"/>
    </source>
</evidence>
<evidence type="ECO:0000259" key="15">
    <source>
        <dbReference type="Pfam" id="PF00108"/>
    </source>
</evidence>
<evidence type="ECO:0000313" key="17">
    <source>
        <dbReference type="EMBL" id="CTQ51377.1"/>
    </source>
</evidence>
<evidence type="ECO:0000256" key="2">
    <source>
        <dbReference type="ARBA" id="ARBA00005189"/>
    </source>
</evidence>
<comment type="pathway">
    <text evidence="2">Lipid metabolism.</text>
</comment>
<evidence type="ECO:0000256" key="13">
    <source>
        <dbReference type="PIRSR" id="PIRSR000429-1"/>
    </source>
</evidence>
<keyword evidence="6" id="KW-0276">Fatty acid metabolism</keyword>
<dbReference type="GO" id="GO:0010124">
    <property type="term" value="P:phenylacetate catabolic process"/>
    <property type="evidence" value="ECO:0007669"/>
    <property type="project" value="TreeGrafter"/>
</dbReference>
<feature type="domain" description="Thiolase N-terminal" evidence="15">
    <location>
        <begin position="5"/>
        <end position="260"/>
    </location>
</feature>
<dbReference type="InterPro" id="IPR020610">
    <property type="entry name" value="Thiolase_AS"/>
</dbReference>
<protein>
    <recommendedName>
        <fullName evidence="11">acetyl-CoA C-acyltransferase</fullName>
        <ecNumber evidence="11">2.3.1.16</ecNumber>
    </recommendedName>
</protein>
<keyword evidence="18" id="KW-1185">Reference proteome</keyword>
<gene>
    <name evidence="17" type="primary">fadA_2</name>
    <name evidence="17" type="ORF">JDO7802_03416</name>
</gene>
<evidence type="ECO:0000256" key="1">
    <source>
        <dbReference type="ARBA" id="ARBA00004275"/>
    </source>
</evidence>
<evidence type="ECO:0000256" key="14">
    <source>
        <dbReference type="RuleBase" id="RU003557"/>
    </source>
</evidence>
<organism evidence="17 18">
    <name type="scientific">Jannaschia donghaensis</name>
    <dbReference type="NCBI Taxonomy" id="420998"/>
    <lineage>
        <taxon>Bacteria</taxon>
        <taxon>Pseudomonadati</taxon>
        <taxon>Pseudomonadota</taxon>
        <taxon>Alphaproteobacteria</taxon>
        <taxon>Rhodobacterales</taxon>
        <taxon>Roseobacteraceae</taxon>
        <taxon>Jannaschia</taxon>
    </lineage>
</organism>
<evidence type="ECO:0000256" key="5">
    <source>
        <dbReference type="ARBA" id="ARBA00022752"/>
    </source>
</evidence>
<dbReference type="InterPro" id="IPR020617">
    <property type="entry name" value="Thiolase_C"/>
</dbReference>
<evidence type="ECO:0000256" key="6">
    <source>
        <dbReference type="ARBA" id="ARBA00022832"/>
    </source>
</evidence>
<dbReference type="RefSeq" id="WP_055087082.1">
    <property type="nucleotide sequence ID" value="NZ_CXSU01000012.1"/>
</dbReference>
<dbReference type="EMBL" id="CXSU01000012">
    <property type="protein sequence ID" value="CTQ51377.1"/>
    <property type="molecule type" value="Genomic_DNA"/>
</dbReference>
<dbReference type="PANTHER" id="PTHR43853:SF8">
    <property type="entry name" value="3-KETOACYL-COA THIOLASE, PEROXISOMAL"/>
    <property type="match status" value="1"/>
</dbReference>
<comment type="similarity">
    <text evidence="3 14">Belongs to the thiolase-like superfamily. Thiolase family.</text>
</comment>
<name>A0A0M6YQ49_9RHOB</name>
<evidence type="ECO:0000256" key="10">
    <source>
        <dbReference type="ARBA" id="ARBA00023315"/>
    </source>
</evidence>
<evidence type="ECO:0000256" key="11">
    <source>
        <dbReference type="ARBA" id="ARBA00024073"/>
    </source>
</evidence>
<evidence type="ECO:0000259" key="16">
    <source>
        <dbReference type="Pfam" id="PF02803"/>
    </source>
</evidence>
<dbReference type="PROSITE" id="PS00098">
    <property type="entry name" value="THIOLASE_1"/>
    <property type="match status" value="1"/>
</dbReference>
<dbReference type="Pfam" id="PF00108">
    <property type="entry name" value="Thiolase_N"/>
    <property type="match status" value="1"/>
</dbReference>
<reference evidence="17 18" key="1">
    <citation type="submission" date="2015-07" db="EMBL/GenBank/DDBJ databases">
        <authorList>
            <person name="Noorani M."/>
        </authorList>
    </citation>
    <scope>NUCLEOTIDE SEQUENCE [LARGE SCALE GENOMIC DNA]</scope>
    <source>
        <strain evidence="17 18">CECT 7802</strain>
    </source>
</reference>
<keyword evidence="4 14" id="KW-0808">Transferase</keyword>
<dbReference type="PIRSF" id="PIRSF000429">
    <property type="entry name" value="Ac-CoA_Ac_transf"/>
    <property type="match status" value="1"/>
</dbReference>
<dbReference type="GO" id="GO:0005737">
    <property type="term" value="C:cytoplasm"/>
    <property type="evidence" value="ECO:0007669"/>
    <property type="project" value="UniProtKB-ARBA"/>
</dbReference>
<feature type="active site" description="Acyl-thioester intermediate" evidence="13">
    <location>
        <position position="90"/>
    </location>
</feature>
<dbReference type="GO" id="GO:0006635">
    <property type="term" value="P:fatty acid beta-oxidation"/>
    <property type="evidence" value="ECO:0007669"/>
    <property type="project" value="TreeGrafter"/>
</dbReference>
<evidence type="ECO:0000256" key="8">
    <source>
        <dbReference type="ARBA" id="ARBA00023098"/>
    </source>
</evidence>
<dbReference type="InterPro" id="IPR050215">
    <property type="entry name" value="Thiolase-like_sf_Thiolase"/>
</dbReference>
<comment type="pathway">
    <text evidence="12">Metabolic intermediate biosynthesis; (R)-mevalonate biosynthesis; (R)-mevalonate from acetyl-CoA: step 1/3.</text>
</comment>
<dbReference type="Proteomes" id="UP000049222">
    <property type="component" value="Unassembled WGS sequence"/>
</dbReference>
<feature type="active site" description="Proton acceptor" evidence="13">
    <location>
        <position position="347"/>
    </location>
</feature>
<dbReference type="InterPro" id="IPR002155">
    <property type="entry name" value="Thiolase"/>
</dbReference>